<feature type="compositionally biased region" description="Basic and acidic residues" evidence="2">
    <location>
        <begin position="109"/>
        <end position="118"/>
    </location>
</feature>
<name>G9MS48_HYPVG</name>
<gene>
    <name evidence="3" type="ORF">TRIVIDRAFT_60267</name>
</gene>
<keyword evidence="1" id="KW-0539">Nucleus</keyword>
<dbReference type="OMA" id="CLYHSSE"/>
<dbReference type="Pfam" id="PF11951">
    <property type="entry name" value="Fungal_trans_2"/>
    <property type="match status" value="1"/>
</dbReference>
<dbReference type="eggNOG" id="ENOG502SVVP">
    <property type="taxonomic scope" value="Eukaryota"/>
</dbReference>
<evidence type="ECO:0000313" key="4">
    <source>
        <dbReference type="Proteomes" id="UP000007115"/>
    </source>
</evidence>
<dbReference type="GeneID" id="25796055"/>
<feature type="compositionally biased region" description="Polar residues" evidence="2">
    <location>
        <begin position="8"/>
        <end position="25"/>
    </location>
</feature>
<dbReference type="VEuPathDB" id="FungiDB:TRIVIDRAFT_60267"/>
<feature type="compositionally biased region" description="Polar residues" evidence="2">
    <location>
        <begin position="90"/>
        <end position="103"/>
    </location>
</feature>
<dbReference type="HOGENOM" id="CLU_034675_0_0_1"/>
<feature type="compositionally biased region" description="Polar residues" evidence="2">
    <location>
        <begin position="69"/>
        <end position="83"/>
    </location>
</feature>
<dbReference type="InParanoid" id="G9MS48"/>
<protein>
    <submittedName>
        <fullName evidence="3">Uncharacterized protein</fullName>
    </submittedName>
</protein>
<dbReference type="EMBL" id="ABDF02000006">
    <property type="protein sequence ID" value="EHK22915.1"/>
    <property type="molecule type" value="Genomic_DNA"/>
</dbReference>
<proteinExistence type="predicted"/>
<sequence>MFPRLTESKANNSSAKDGVTTSRVKSSGHKPLEFVTVTSAKQKRNKEISTVVRTQVMRDYFWKRKNPDSTDQAASDNPTNPSQYKGRFRLNSQATKTKPSTSARKAKGRDKTSNEVAREQKGRIMMPRGPISDPSIYDPDGFFASTPAGLLGGSLDPFDSFSLRLKPETLKLIYYYKQSYSKDFLDLNIGGGYCLFDARKHRALFHSILYLVALDYNLRRGFTDTFGCLYHSSEAFRLINEQIRNGMIGEATIAAVALIAAKENLSGMFDVSYMHMQGLKYMVHKKGGIENIKGLHRGVVIWADFCNSSVWNCPPQFPHTSITSKYDIEFPSKESPTINLSQDDPDIETRVVSLVQSLREISAAKDVKGHRKTEASHVYDIEYRLHLLKADIPDCGSISTELVPLCVALNIYLYLAIRELPARAQMIQRLIDRLQATFNLQLIEKPVSNPHKQSWILWMLFIGYGAAVENHRQEWFAESLKSLYAKSSFRDMDYLQETLKSVLWQDSWGEYYFKKLREEIA</sequence>
<dbReference type="PANTHER" id="PTHR37540:SF5">
    <property type="entry name" value="TRANSCRIPTION FACTOR DOMAIN-CONTAINING PROTEIN"/>
    <property type="match status" value="1"/>
</dbReference>
<dbReference type="PANTHER" id="PTHR37540">
    <property type="entry name" value="TRANSCRIPTION FACTOR (ACR-2), PUTATIVE-RELATED-RELATED"/>
    <property type="match status" value="1"/>
</dbReference>
<dbReference type="STRING" id="413071.G9MS48"/>
<dbReference type="RefSeq" id="XP_013957121.1">
    <property type="nucleotide sequence ID" value="XM_014101646.1"/>
</dbReference>
<dbReference type="InterPro" id="IPR021858">
    <property type="entry name" value="Fun_TF"/>
</dbReference>
<organism evidence="3 4">
    <name type="scientific">Hypocrea virens (strain Gv29-8 / FGSC 10586)</name>
    <name type="common">Gliocladium virens</name>
    <name type="synonym">Trichoderma virens</name>
    <dbReference type="NCBI Taxonomy" id="413071"/>
    <lineage>
        <taxon>Eukaryota</taxon>
        <taxon>Fungi</taxon>
        <taxon>Dikarya</taxon>
        <taxon>Ascomycota</taxon>
        <taxon>Pezizomycotina</taxon>
        <taxon>Sordariomycetes</taxon>
        <taxon>Hypocreomycetidae</taxon>
        <taxon>Hypocreales</taxon>
        <taxon>Hypocreaceae</taxon>
        <taxon>Trichoderma</taxon>
    </lineage>
</organism>
<accession>G9MS48</accession>
<dbReference type="AlphaFoldDB" id="G9MS48"/>
<reference evidence="3 4" key="1">
    <citation type="journal article" date="2011" name="Genome Biol.">
        <title>Comparative genome sequence analysis underscores mycoparasitism as the ancestral life style of Trichoderma.</title>
        <authorList>
            <person name="Kubicek C.P."/>
            <person name="Herrera-Estrella A."/>
            <person name="Seidl-Seiboth V."/>
            <person name="Martinez D.A."/>
            <person name="Druzhinina I.S."/>
            <person name="Thon M."/>
            <person name="Zeilinger S."/>
            <person name="Casas-Flores S."/>
            <person name="Horwitz B.A."/>
            <person name="Mukherjee P.K."/>
            <person name="Mukherjee M."/>
            <person name="Kredics L."/>
            <person name="Alcaraz L.D."/>
            <person name="Aerts A."/>
            <person name="Antal Z."/>
            <person name="Atanasova L."/>
            <person name="Cervantes-Badillo M.G."/>
            <person name="Challacombe J."/>
            <person name="Chertkov O."/>
            <person name="McCluskey K."/>
            <person name="Coulpier F."/>
            <person name="Deshpande N."/>
            <person name="von Doehren H."/>
            <person name="Ebbole D.J."/>
            <person name="Esquivel-Naranjo E.U."/>
            <person name="Fekete E."/>
            <person name="Flipphi M."/>
            <person name="Glaser F."/>
            <person name="Gomez-Rodriguez E.Y."/>
            <person name="Gruber S."/>
            <person name="Han C."/>
            <person name="Henrissat B."/>
            <person name="Hermosa R."/>
            <person name="Hernandez-Onate M."/>
            <person name="Karaffa L."/>
            <person name="Kosti I."/>
            <person name="Le Crom S."/>
            <person name="Lindquist E."/>
            <person name="Lucas S."/>
            <person name="Luebeck M."/>
            <person name="Luebeck P.S."/>
            <person name="Margeot A."/>
            <person name="Metz B."/>
            <person name="Misra M."/>
            <person name="Nevalainen H."/>
            <person name="Omann M."/>
            <person name="Packer N."/>
            <person name="Perrone G."/>
            <person name="Uresti-Rivera E.E."/>
            <person name="Salamov A."/>
            <person name="Schmoll M."/>
            <person name="Seiboth B."/>
            <person name="Shapiro H."/>
            <person name="Sukno S."/>
            <person name="Tamayo-Ramos J.A."/>
            <person name="Tisch D."/>
            <person name="Wiest A."/>
            <person name="Wilkinson H.H."/>
            <person name="Zhang M."/>
            <person name="Coutinho P.M."/>
            <person name="Kenerley C.M."/>
            <person name="Monte E."/>
            <person name="Baker S.E."/>
            <person name="Grigoriev I.V."/>
        </authorList>
    </citation>
    <scope>NUCLEOTIDE SEQUENCE [LARGE SCALE GENOMIC DNA]</scope>
    <source>
        <strain evidence="4">Gv29-8 / FGSC 10586</strain>
    </source>
</reference>
<dbReference type="Proteomes" id="UP000007115">
    <property type="component" value="Unassembled WGS sequence"/>
</dbReference>
<feature type="region of interest" description="Disordered" evidence="2">
    <location>
        <begin position="1"/>
        <end position="47"/>
    </location>
</feature>
<feature type="region of interest" description="Disordered" evidence="2">
    <location>
        <begin position="64"/>
        <end position="118"/>
    </location>
</feature>
<evidence type="ECO:0000256" key="1">
    <source>
        <dbReference type="ARBA" id="ARBA00023242"/>
    </source>
</evidence>
<keyword evidence="4" id="KW-1185">Reference proteome</keyword>
<dbReference type="OrthoDB" id="4158087at2759"/>
<evidence type="ECO:0000256" key="2">
    <source>
        <dbReference type="SAM" id="MobiDB-lite"/>
    </source>
</evidence>
<evidence type="ECO:0000313" key="3">
    <source>
        <dbReference type="EMBL" id="EHK22915.1"/>
    </source>
</evidence>
<comment type="caution">
    <text evidence="3">The sequence shown here is derived from an EMBL/GenBank/DDBJ whole genome shotgun (WGS) entry which is preliminary data.</text>
</comment>